<dbReference type="AlphaFoldDB" id="D4DV15"/>
<dbReference type="EMBL" id="ADBF01000256">
    <property type="protein sequence ID" value="EFE48292.1"/>
    <property type="molecule type" value="Genomic_DNA"/>
</dbReference>
<evidence type="ECO:0000313" key="2">
    <source>
        <dbReference type="Proteomes" id="UP000005536"/>
    </source>
</evidence>
<organism evidence="1 2">
    <name type="scientific">Neisseria elongata subsp. glycolytica ATCC 29315</name>
    <dbReference type="NCBI Taxonomy" id="546263"/>
    <lineage>
        <taxon>Bacteria</taxon>
        <taxon>Pseudomonadati</taxon>
        <taxon>Pseudomonadota</taxon>
        <taxon>Betaproteobacteria</taxon>
        <taxon>Neisseriales</taxon>
        <taxon>Neisseriaceae</taxon>
        <taxon>Neisseria</taxon>
    </lineage>
</organism>
<dbReference type="SUPFAM" id="SSF64005">
    <property type="entry name" value="Undecaprenyl diphosphate synthase"/>
    <property type="match status" value="1"/>
</dbReference>
<protein>
    <submittedName>
        <fullName evidence="1">Di-trans,poly-cis-decaprenylcistransferase</fullName>
        <ecNumber evidence="1">2.5.1.31</ecNumber>
    </submittedName>
</protein>
<dbReference type="Proteomes" id="UP000005536">
    <property type="component" value="Unassembled WGS sequence"/>
</dbReference>
<name>D4DV15_NEIEG</name>
<dbReference type="InterPro" id="IPR036424">
    <property type="entry name" value="UPP_synth-like_sf"/>
</dbReference>
<proteinExistence type="predicted"/>
<dbReference type="GO" id="GO:0008834">
    <property type="term" value="F:ditrans,polycis-undecaprenyl-diphosphate synthase [(2E,6E)-farnesyl-diphosphate specific] activity"/>
    <property type="evidence" value="ECO:0007669"/>
    <property type="project" value="UniProtKB-EC"/>
</dbReference>
<dbReference type="EC" id="2.5.1.31" evidence="1"/>
<evidence type="ECO:0000313" key="1">
    <source>
        <dbReference type="EMBL" id="EFE48292.1"/>
    </source>
</evidence>
<reference evidence="1 2" key="1">
    <citation type="submission" date="2010-02" db="EMBL/GenBank/DDBJ databases">
        <authorList>
            <person name="Weinstock G."/>
            <person name="Sodergren E."/>
            <person name="Clifton S."/>
            <person name="Fulton L."/>
            <person name="Fulton B."/>
            <person name="Courtney L."/>
            <person name="Fronick C."/>
            <person name="Harrison M."/>
            <person name="Strong C."/>
            <person name="Farmer C."/>
            <person name="Delahaunty K."/>
            <person name="Markovic C."/>
            <person name="Hall O."/>
            <person name="Minx P."/>
            <person name="Tomlinson C."/>
            <person name="Mitreva M."/>
            <person name="Nelson J."/>
            <person name="Hou S."/>
            <person name="Wollam A."/>
            <person name="Pepin K.H."/>
            <person name="Johnson M."/>
            <person name="Bhonagiri V."/>
            <person name="Zhang X."/>
            <person name="Suruliraj S."/>
            <person name="Warren W."/>
            <person name="Chinwalla A."/>
            <person name="Mardis E.R."/>
            <person name="Wilson R.K."/>
        </authorList>
    </citation>
    <scope>NUCLEOTIDE SEQUENCE [LARGE SCALE GENOMIC DNA]</scope>
    <source>
        <strain evidence="1 2">ATCC 29315</strain>
    </source>
</reference>
<comment type="caution">
    <text evidence="1">The sequence shown here is derived from an EMBL/GenBank/DDBJ whole genome shotgun (WGS) entry which is preliminary data.</text>
</comment>
<accession>D4DV15</accession>
<sequence>MKTSTQAIPEHHRIPRHIAVIMDGNGRWAKNVLCRA</sequence>
<gene>
    <name evidence="1" type="primary">uppS</name>
    <name evidence="1" type="ORF">NEIELOOT_02931</name>
</gene>
<keyword evidence="1" id="KW-0808">Transferase</keyword>
<dbReference type="Gene3D" id="3.40.1180.10">
    <property type="entry name" value="Decaprenyl diphosphate synthase-like"/>
    <property type="match status" value="1"/>
</dbReference>